<feature type="transmembrane region" description="Helical" evidence="6">
    <location>
        <begin position="27"/>
        <end position="48"/>
    </location>
</feature>
<feature type="region of interest" description="Disordered" evidence="5">
    <location>
        <begin position="174"/>
        <end position="196"/>
    </location>
</feature>
<dbReference type="KEGG" id="lse:F1C12_11375"/>
<feature type="transmembrane region" description="Helical" evidence="6">
    <location>
        <begin position="109"/>
        <end position="130"/>
    </location>
</feature>
<dbReference type="Pfam" id="PF13515">
    <property type="entry name" value="FUSC_2"/>
    <property type="match status" value="1"/>
</dbReference>
<dbReference type="PROSITE" id="PS51257">
    <property type="entry name" value="PROKAR_LIPOPROTEIN"/>
    <property type="match status" value="1"/>
</dbReference>
<keyword evidence="2 6" id="KW-0812">Transmembrane</keyword>
<gene>
    <name evidence="8" type="ORF">F1C12_11375</name>
</gene>
<keyword evidence="3 6" id="KW-1133">Transmembrane helix</keyword>
<dbReference type="GO" id="GO:0016020">
    <property type="term" value="C:membrane"/>
    <property type="evidence" value="ECO:0007669"/>
    <property type="project" value="UniProtKB-SubCell"/>
</dbReference>
<reference evidence="9" key="1">
    <citation type="submission" date="2019-09" db="EMBL/GenBank/DDBJ databases">
        <title>Antimicrobial potential of Antarctic Bacteria.</title>
        <authorList>
            <person name="Benaud N."/>
            <person name="Edwards R.J."/>
            <person name="Ferrari B.C."/>
        </authorList>
    </citation>
    <scope>NUCLEOTIDE SEQUENCE [LARGE SCALE GENOMIC DNA]</scope>
    <source>
        <strain evidence="9">INR9</strain>
    </source>
</reference>
<feature type="transmembrane region" description="Helical" evidence="6">
    <location>
        <begin position="298"/>
        <end position="317"/>
    </location>
</feature>
<evidence type="ECO:0000256" key="5">
    <source>
        <dbReference type="SAM" id="MobiDB-lite"/>
    </source>
</evidence>
<feature type="transmembrane region" description="Helical" evidence="6">
    <location>
        <begin position="60"/>
        <end position="80"/>
    </location>
</feature>
<proteinExistence type="predicted"/>
<dbReference type="AlphaFoldDB" id="A0A7G6YB01"/>
<feature type="transmembrane region" description="Helical" evidence="6">
    <location>
        <begin position="136"/>
        <end position="156"/>
    </location>
</feature>
<comment type="subcellular location">
    <subcellularLocation>
        <location evidence="1">Membrane</location>
        <topology evidence="1">Multi-pass membrane protein</topology>
    </subcellularLocation>
</comment>
<evidence type="ECO:0000256" key="3">
    <source>
        <dbReference type="ARBA" id="ARBA00022989"/>
    </source>
</evidence>
<keyword evidence="4 6" id="KW-0472">Membrane</keyword>
<sequence>MTHLRTGLAALVTTAAAAGACATVWVLAPLVGGGAGSAAVLSTVVALSLGRREFTGRAEFARSALLLPVIGVGAAGVGWLLASAPVVGAAVFVAGMSVPVWLRRFGPRAARLGALAALPLTAMLVVPVAPAADVPVWASALLALLGGVVAVLWVGLAREVLVLVRAAPAQRGSDARRAAAPPAGSQPGNSPRPRKRLPASTRMALQLASALSTAFVVGWLVFPAHSMWVVLTAYIVNAGNRGRGDVLHKSVLRVVGALGGSIVAVGLALAVPSAGGFAAVVVIFAALFVGTGLRAYSYAYWALTVTLVLTLLQDLFGVSPLLQGGLTGEAGMLAERMAAIVVGALLGVAAAWFVLPVRSTDVLRRRLSELLVALTAALAADAETQGDAATASSATASPPPPDRATRIADFHTALARVEELAPAHRARRLLGTRGRVQPIHCIDAAVALGGALDARLRAPRRPRDPESRARLRDAIGQARRSLGAPADLERICSSLLAVAVALGPTTPTTPAAAPVG</sequence>
<feature type="transmembrane region" description="Helical" evidence="6">
    <location>
        <begin position="262"/>
        <end position="289"/>
    </location>
</feature>
<evidence type="ECO:0000313" key="9">
    <source>
        <dbReference type="Proteomes" id="UP000515511"/>
    </source>
</evidence>
<accession>A0A7G6YB01</accession>
<evidence type="ECO:0000256" key="4">
    <source>
        <dbReference type="ARBA" id="ARBA00023136"/>
    </source>
</evidence>
<evidence type="ECO:0000256" key="1">
    <source>
        <dbReference type="ARBA" id="ARBA00004141"/>
    </source>
</evidence>
<evidence type="ECO:0000313" key="8">
    <source>
        <dbReference type="EMBL" id="QNE35666.1"/>
    </source>
</evidence>
<name>A0A7G6YB01_9MICO</name>
<dbReference type="EMBL" id="CP043641">
    <property type="protein sequence ID" value="QNE35666.1"/>
    <property type="molecule type" value="Genomic_DNA"/>
</dbReference>
<dbReference type="Proteomes" id="UP000515511">
    <property type="component" value="Chromosome"/>
</dbReference>
<evidence type="ECO:0000256" key="6">
    <source>
        <dbReference type="SAM" id="Phobius"/>
    </source>
</evidence>
<organism evidence="8 9">
    <name type="scientific">Leifsonia shinshuensis</name>
    <dbReference type="NCBI Taxonomy" id="150026"/>
    <lineage>
        <taxon>Bacteria</taxon>
        <taxon>Bacillati</taxon>
        <taxon>Actinomycetota</taxon>
        <taxon>Actinomycetes</taxon>
        <taxon>Micrococcales</taxon>
        <taxon>Microbacteriaceae</taxon>
        <taxon>Leifsonia</taxon>
    </lineage>
</organism>
<evidence type="ECO:0000256" key="2">
    <source>
        <dbReference type="ARBA" id="ARBA00022692"/>
    </source>
</evidence>
<feature type="domain" description="Integral membrane bound transporter" evidence="7">
    <location>
        <begin position="214"/>
        <end position="349"/>
    </location>
</feature>
<evidence type="ECO:0000259" key="7">
    <source>
        <dbReference type="Pfam" id="PF13515"/>
    </source>
</evidence>
<dbReference type="InterPro" id="IPR049453">
    <property type="entry name" value="Memb_transporter_dom"/>
</dbReference>
<feature type="transmembrane region" description="Helical" evidence="6">
    <location>
        <begin position="337"/>
        <end position="357"/>
    </location>
</feature>
<dbReference type="RefSeq" id="WP_185275131.1">
    <property type="nucleotide sequence ID" value="NZ_CP043641.1"/>
</dbReference>
<protein>
    <recommendedName>
        <fullName evidence="7">Integral membrane bound transporter domain-containing protein</fullName>
    </recommendedName>
</protein>